<dbReference type="InterPro" id="IPR055411">
    <property type="entry name" value="LRR_FXL15/At3g58940/PEG3-like"/>
</dbReference>
<dbReference type="Gene3D" id="3.80.10.10">
    <property type="entry name" value="Ribonuclease Inhibitor"/>
    <property type="match status" value="1"/>
</dbReference>
<accession>A0A368SCS0</accession>
<dbReference type="InterPro" id="IPR032675">
    <property type="entry name" value="LRR_dom_sf"/>
</dbReference>
<dbReference type="InterPro" id="IPR036047">
    <property type="entry name" value="F-box-like_dom_sf"/>
</dbReference>
<feature type="region of interest" description="Disordered" evidence="1">
    <location>
        <begin position="1"/>
        <end position="25"/>
    </location>
</feature>
<dbReference type="SUPFAM" id="SSF52047">
    <property type="entry name" value="RNI-like"/>
    <property type="match status" value="1"/>
</dbReference>
<dbReference type="InterPro" id="IPR055312">
    <property type="entry name" value="FBL15-like"/>
</dbReference>
<gene>
    <name evidence="3" type="ORF">SETIT_9G035000v2</name>
</gene>
<reference evidence="3" key="1">
    <citation type="journal article" date="2012" name="Nat. Biotechnol.">
        <title>Reference genome sequence of the model plant Setaria.</title>
        <authorList>
            <person name="Bennetzen J.L."/>
            <person name="Schmutz J."/>
            <person name="Wang H."/>
            <person name="Percifield R."/>
            <person name="Hawkins J."/>
            <person name="Pontaroli A.C."/>
            <person name="Estep M."/>
            <person name="Feng L."/>
            <person name="Vaughn J.N."/>
            <person name="Grimwood J."/>
            <person name="Jenkins J."/>
            <person name="Barry K."/>
            <person name="Lindquist E."/>
            <person name="Hellsten U."/>
            <person name="Deshpande S."/>
            <person name="Wang X."/>
            <person name="Wu X."/>
            <person name="Mitros T."/>
            <person name="Triplett J."/>
            <person name="Yang X."/>
            <person name="Ye C.Y."/>
            <person name="Mauro-Herrera M."/>
            <person name="Wang L."/>
            <person name="Li P."/>
            <person name="Sharma M."/>
            <person name="Sharma R."/>
            <person name="Ronald P.C."/>
            <person name="Panaud O."/>
            <person name="Kellogg E.A."/>
            <person name="Brutnell T.P."/>
            <person name="Doust A.N."/>
            <person name="Tuskan G.A."/>
            <person name="Rokhsar D."/>
            <person name="Devos K.M."/>
        </authorList>
    </citation>
    <scope>NUCLEOTIDE SEQUENCE [LARGE SCALE GENOMIC DNA]</scope>
    <source>
        <strain evidence="3">Yugu1</strain>
    </source>
</reference>
<feature type="domain" description="F-box/LRR-repeat protein 15/At3g58940/PEG3-like LRR" evidence="2">
    <location>
        <begin position="193"/>
        <end position="308"/>
    </location>
</feature>
<sequence length="550" mass="61668">MESTKDDDVDEPTKQQTEPSPPAGDQSIVGAADLLSGLCDDVLVHILGLAKDAKDAVRTGALSRRWRGLWRRVPALRFASRQGNAKGFMAFVDDTLALRARSGDGGLEQLEIRLNMRNAACRNERLVPPSIGAAERWIRYAVRHGVKSFQFELDLPKEDDEDEDEEAPVMVLDELPSSAKLEAMFLDLSYAWVSLPATVVFASLTDLKLEFMKVAGDNVLLLGRLVSSACCPNLRKLHMFSVTLAGPGQQKLLVEAGVLKELSLEEMDGMRSLELRAPSLRVLRIEDCDDLESLAASAPRLEKLSCRGNPLLIIDGDFPSVSLLKLDLKSHGHAYGDDSNYGRIKLLQRCRSASRLSIDFDASMRESHGIDIIKGKIPQLDHVRSLKAQISPTVNQNMHSFVGCVASLLTGTTFSNIRYLCLDFFIFYEIALCPGAVRKSNFICDHRKSHEISFIHLKEAEFRRVRGTDCELGFLQYVLSGATQLQKVILSFKHSLKRRWNDDFRTIQEHSSLIKNRCKDFRENLLASGTWTDCHDTTDKCHSYEWRPCQ</sequence>
<dbReference type="PANTHER" id="PTHR34709">
    <property type="entry name" value="OS10G0396666 PROTEIN"/>
    <property type="match status" value="1"/>
</dbReference>
<dbReference type="EMBL" id="CM003536">
    <property type="protein sequence ID" value="RCV40219.1"/>
    <property type="molecule type" value="Genomic_DNA"/>
</dbReference>
<evidence type="ECO:0000256" key="1">
    <source>
        <dbReference type="SAM" id="MobiDB-lite"/>
    </source>
</evidence>
<organism evidence="3">
    <name type="scientific">Setaria italica</name>
    <name type="common">Foxtail millet</name>
    <name type="synonym">Panicum italicum</name>
    <dbReference type="NCBI Taxonomy" id="4555"/>
    <lineage>
        <taxon>Eukaryota</taxon>
        <taxon>Viridiplantae</taxon>
        <taxon>Streptophyta</taxon>
        <taxon>Embryophyta</taxon>
        <taxon>Tracheophyta</taxon>
        <taxon>Spermatophyta</taxon>
        <taxon>Magnoliopsida</taxon>
        <taxon>Liliopsida</taxon>
        <taxon>Poales</taxon>
        <taxon>Poaceae</taxon>
        <taxon>PACMAD clade</taxon>
        <taxon>Panicoideae</taxon>
        <taxon>Panicodae</taxon>
        <taxon>Paniceae</taxon>
        <taxon>Cenchrinae</taxon>
        <taxon>Setaria</taxon>
    </lineage>
</organism>
<dbReference type="OrthoDB" id="695956at2759"/>
<name>A0A368SCS0_SETIT</name>
<dbReference type="PANTHER" id="PTHR34709:SF28">
    <property type="entry name" value="OS08G0272601 PROTEIN"/>
    <property type="match status" value="1"/>
</dbReference>
<dbReference type="AlphaFoldDB" id="A0A368SCS0"/>
<evidence type="ECO:0000313" key="3">
    <source>
        <dbReference type="EMBL" id="RCV40219.1"/>
    </source>
</evidence>
<reference evidence="3" key="2">
    <citation type="submission" date="2015-07" db="EMBL/GenBank/DDBJ databases">
        <authorList>
            <person name="Noorani M."/>
        </authorList>
    </citation>
    <scope>NUCLEOTIDE SEQUENCE</scope>
    <source>
        <strain evidence="3">Yugu1</strain>
    </source>
</reference>
<dbReference type="Pfam" id="PF24758">
    <property type="entry name" value="LRR_At5g56370"/>
    <property type="match status" value="1"/>
</dbReference>
<proteinExistence type="predicted"/>
<evidence type="ECO:0000259" key="2">
    <source>
        <dbReference type="Pfam" id="PF24758"/>
    </source>
</evidence>
<dbReference type="SUPFAM" id="SSF81383">
    <property type="entry name" value="F-box domain"/>
    <property type="match status" value="1"/>
</dbReference>
<protein>
    <recommendedName>
        <fullName evidence="2">F-box/LRR-repeat protein 15/At3g58940/PEG3-like LRR domain-containing protein</fullName>
    </recommendedName>
</protein>